<evidence type="ECO:0000313" key="2">
    <source>
        <dbReference type="EMBL" id="TMR22649.1"/>
    </source>
</evidence>
<protein>
    <recommendedName>
        <fullName evidence="4">DUF3558 domain-containing protein</fullName>
    </recommendedName>
</protein>
<dbReference type="AlphaFoldDB" id="A0A5S4FPY9"/>
<proteinExistence type="predicted"/>
<keyword evidence="1" id="KW-0732">Signal</keyword>
<dbReference type="PROSITE" id="PS51257">
    <property type="entry name" value="PROKAR_LIPOPROTEIN"/>
    <property type="match status" value="1"/>
</dbReference>
<dbReference type="OrthoDB" id="3528547at2"/>
<sequence length="196" mass="20560">MKGHIFSPIATITALLLLAACQEQTSPPVNTTPLPSVAAPPYICDYIPLGAVQLMTGIREPIVKGNFDLTVGKELDGKNYGTGGCWIYQPTGNKSKVLQISLSPAGSKQEVEWEISQGAKPLPEIIPGAIGHYSQDGSADNAQASAVLVHGLNEVIVDLIHGVKGRDNAADAAALMELIAPKLIPGATPTTEKTRD</sequence>
<organism evidence="2 3">
    <name type="scientific">Nonomuraea turkmeniaca</name>
    <dbReference type="NCBI Taxonomy" id="103838"/>
    <lineage>
        <taxon>Bacteria</taxon>
        <taxon>Bacillati</taxon>
        <taxon>Actinomycetota</taxon>
        <taxon>Actinomycetes</taxon>
        <taxon>Streptosporangiales</taxon>
        <taxon>Streptosporangiaceae</taxon>
        <taxon>Nonomuraea</taxon>
    </lineage>
</organism>
<evidence type="ECO:0000256" key="1">
    <source>
        <dbReference type="SAM" id="SignalP"/>
    </source>
</evidence>
<reference evidence="2 3" key="1">
    <citation type="submission" date="2019-05" db="EMBL/GenBank/DDBJ databases">
        <title>Draft genome sequence of Nonomuraea turkmeniaca DSM 43926.</title>
        <authorList>
            <person name="Saricaoglu S."/>
            <person name="Isik K."/>
        </authorList>
    </citation>
    <scope>NUCLEOTIDE SEQUENCE [LARGE SCALE GENOMIC DNA]</scope>
    <source>
        <strain evidence="2 3">DSM 43926</strain>
    </source>
</reference>
<dbReference type="RefSeq" id="WP_138666024.1">
    <property type="nucleotide sequence ID" value="NZ_VCKY01000027.1"/>
</dbReference>
<gene>
    <name evidence="2" type="ORF">ETD86_10990</name>
</gene>
<feature type="signal peptide" evidence="1">
    <location>
        <begin position="1"/>
        <end position="25"/>
    </location>
</feature>
<accession>A0A5S4FPY9</accession>
<name>A0A5S4FPY9_9ACTN</name>
<feature type="chain" id="PRO_5024367227" description="DUF3558 domain-containing protein" evidence="1">
    <location>
        <begin position="26"/>
        <end position="196"/>
    </location>
</feature>
<keyword evidence="3" id="KW-1185">Reference proteome</keyword>
<dbReference type="EMBL" id="VCKY01000027">
    <property type="protein sequence ID" value="TMR22649.1"/>
    <property type="molecule type" value="Genomic_DNA"/>
</dbReference>
<evidence type="ECO:0000313" key="3">
    <source>
        <dbReference type="Proteomes" id="UP000309128"/>
    </source>
</evidence>
<comment type="caution">
    <text evidence="2">The sequence shown here is derived from an EMBL/GenBank/DDBJ whole genome shotgun (WGS) entry which is preliminary data.</text>
</comment>
<dbReference type="Proteomes" id="UP000309128">
    <property type="component" value="Unassembled WGS sequence"/>
</dbReference>
<evidence type="ECO:0008006" key="4">
    <source>
        <dbReference type="Google" id="ProtNLM"/>
    </source>
</evidence>